<dbReference type="Proteomes" id="UP000596049">
    <property type="component" value="Chromosome"/>
</dbReference>
<organism evidence="3 4">
    <name type="scientific">Lysinibacillus agricola</name>
    <dbReference type="NCBI Taxonomy" id="2590012"/>
    <lineage>
        <taxon>Bacteria</taxon>
        <taxon>Bacillati</taxon>
        <taxon>Bacillota</taxon>
        <taxon>Bacilli</taxon>
        <taxon>Bacillales</taxon>
        <taxon>Bacillaceae</taxon>
        <taxon>Lysinibacillus</taxon>
    </lineage>
</organism>
<accession>A0ABX7AM79</accession>
<reference evidence="3 4" key="1">
    <citation type="submission" date="2020-01" db="EMBL/GenBank/DDBJ databases">
        <authorList>
            <person name="Liu G."/>
            <person name="Liu B."/>
        </authorList>
    </citation>
    <scope>NUCLEOTIDE SEQUENCE [LARGE SCALE GENOMIC DNA]</scope>
    <source>
        <strain evidence="3 4">FJAT-51161</strain>
    </source>
</reference>
<protein>
    <submittedName>
        <fullName evidence="3">PH domain-containing protein</fullName>
    </submittedName>
</protein>
<evidence type="ECO:0000313" key="3">
    <source>
        <dbReference type="EMBL" id="QQP10571.1"/>
    </source>
</evidence>
<keyword evidence="1" id="KW-0472">Membrane</keyword>
<keyword evidence="1" id="KW-1133">Transmembrane helix</keyword>
<dbReference type="Pfam" id="PF06713">
    <property type="entry name" value="bPH_4"/>
    <property type="match status" value="1"/>
</dbReference>
<keyword evidence="1" id="KW-0812">Transmembrane</keyword>
<evidence type="ECO:0000256" key="1">
    <source>
        <dbReference type="SAM" id="Phobius"/>
    </source>
</evidence>
<gene>
    <name evidence="3" type="ORF">FJQ98_14945</name>
</gene>
<dbReference type="EMBL" id="CP067341">
    <property type="protein sequence ID" value="QQP10571.1"/>
    <property type="molecule type" value="Genomic_DNA"/>
</dbReference>
<sequence length="106" mass="12419">MMDFYIISSIFLVLIIFLFWIAIDIVYRFEEEHLYLRAGCLFTRIKYIDISSYRELNGLMDILTGFNLLSSSKGIAILSDKVMLGEVKISPVDQEGFIRELERRIK</sequence>
<feature type="domain" description="Uncharacterized protein YyaB-like PH" evidence="2">
    <location>
        <begin position="26"/>
        <end position="104"/>
    </location>
</feature>
<evidence type="ECO:0000259" key="2">
    <source>
        <dbReference type="Pfam" id="PF06713"/>
    </source>
</evidence>
<feature type="transmembrane region" description="Helical" evidence="1">
    <location>
        <begin position="6"/>
        <end position="27"/>
    </location>
</feature>
<keyword evidence="4" id="KW-1185">Reference proteome</keyword>
<evidence type="ECO:0000313" key="4">
    <source>
        <dbReference type="Proteomes" id="UP000596049"/>
    </source>
</evidence>
<name>A0ABX7AM79_9BACI</name>
<dbReference type="InterPro" id="IPR009589">
    <property type="entry name" value="PH_YyaB-like"/>
</dbReference>
<dbReference type="RefSeq" id="WP_053593513.1">
    <property type="nucleotide sequence ID" value="NZ_CP067341.1"/>
</dbReference>
<proteinExistence type="predicted"/>